<proteinExistence type="predicted"/>
<dbReference type="STRING" id="493475.GARC_0460"/>
<dbReference type="Proteomes" id="UP000006327">
    <property type="component" value="Unassembled WGS sequence"/>
</dbReference>
<organism evidence="1 2">
    <name type="scientific">Paraglaciecola arctica BSs20135</name>
    <dbReference type="NCBI Taxonomy" id="493475"/>
    <lineage>
        <taxon>Bacteria</taxon>
        <taxon>Pseudomonadati</taxon>
        <taxon>Pseudomonadota</taxon>
        <taxon>Gammaproteobacteria</taxon>
        <taxon>Alteromonadales</taxon>
        <taxon>Alteromonadaceae</taxon>
        <taxon>Paraglaciecola</taxon>
    </lineage>
</organism>
<name>K6YH07_9ALTE</name>
<comment type="caution">
    <text evidence="1">The sequence shown here is derived from an EMBL/GenBank/DDBJ whole genome shotgun (WGS) entry which is preliminary data.</text>
</comment>
<reference evidence="1 2" key="1">
    <citation type="journal article" date="2017" name="Antonie Van Leeuwenhoek">
        <title>Rhizobium rhizosphaerae sp. nov., a novel species isolated from rice rhizosphere.</title>
        <authorList>
            <person name="Zhao J.J."/>
            <person name="Zhang J."/>
            <person name="Zhang R.J."/>
            <person name="Zhang C.W."/>
            <person name="Yin H.Q."/>
            <person name="Zhang X.X."/>
        </authorList>
    </citation>
    <scope>NUCLEOTIDE SEQUENCE [LARGE SCALE GENOMIC DNA]</scope>
    <source>
        <strain evidence="1 2">BSs20135</strain>
    </source>
</reference>
<accession>K6YH07</accession>
<protein>
    <submittedName>
        <fullName evidence="1">Uncharacterized protein</fullName>
    </submittedName>
</protein>
<gene>
    <name evidence="1" type="ORF">GARC_0460</name>
</gene>
<evidence type="ECO:0000313" key="1">
    <source>
        <dbReference type="EMBL" id="GAC17442.1"/>
    </source>
</evidence>
<sequence length="48" mass="5261">MKTGASRFFIGGAKSNSFLSVHIFNTDGFSFALAAYTIYSITINTQYT</sequence>
<keyword evidence="2" id="KW-1185">Reference proteome</keyword>
<evidence type="ECO:0000313" key="2">
    <source>
        <dbReference type="Proteomes" id="UP000006327"/>
    </source>
</evidence>
<dbReference type="AlphaFoldDB" id="K6YH07"/>
<dbReference type="EMBL" id="BAEO01000007">
    <property type="protein sequence ID" value="GAC17442.1"/>
    <property type="molecule type" value="Genomic_DNA"/>
</dbReference>